<evidence type="ECO:0000313" key="3">
    <source>
        <dbReference type="WBParaSite" id="TMUE_1000005636.1"/>
    </source>
</evidence>
<evidence type="ECO:0000256" key="1">
    <source>
        <dbReference type="SAM" id="MobiDB-lite"/>
    </source>
</evidence>
<reference evidence="3" key="1">
    <citation type="submission" date="2019-12" db="UniProtKB">
        <authorList>
            <consortium name="WormBaseParasite"/>
        </authorList>
    </citation>
    <scope>IDENTIFICATION</scope>
</reference>
<feature type="region of interest" description="Disordered" evidence="1">
    <location>
        <begin position="68"/>
        <end position="118"/>
    </location>
</feature>
<organism evidence="2 3">
    <name type="scientific">Trichuris muris</name>
    <name type="common">Mouse whipworm</name>
    <dbReference type="NCBI Taxonomy" id="70415"/>
    <lineage>
        <taxon>Eukaryota</taxon>
        <taxon>Metazoa</taxon>
        <taxon>Ecdysozoa</taxon>
        <taxon>Nematoda</taxon>
        <taxon>Enoplea</taxon>
        <taxon>Dorylaimia</taxon>
        <taxon>Trichinellida</taxon>
        <taxon>Trichuridae</taxon>
        <taxon>Trichuris</taxon>
    </lineage>
</organism>
<feature type="compositionally biased region" description="Polar residues" evidence="1">
    <location>
        <begin position="101"/>
        <end position="118"/>
    </location>
</feature>
<name>A0A5S6QE50_TRIMR</name>
<evidence type="ECO:0000313" key="2">
    <source>
        <dbReference type="Proteomes" id="UP000046395"/>
    </source>
</evidence>
<accession>A0A5S6QE50</accession>
<proteinExistence type="predicted"/>
<sequence>MASPSEIRGRSSDNVRKSSEKGATNASAALEQLRQKTREALRLASGVEAKEDATIPLARFEEIEEIRGEGFAPKTFRSSRNQKKSKSDGSSQQSLSPRQEPVQQSASVVHTHTAGSNQQLQNELLDETKDAAMHLPDTLTKNNELRMARWKEIFLSQREKALAKPVNENGYDTKVSFLPSFFPNNAVHERN</sequence>
<dbReference type="WBParaSite" id="TMUE_1000005636.1">
    <property type="protein sequence ID" value="TMUE_1000005636.1"/>
    <property type="gene ID" value="WBGene00290070"/>
</dbReference>
<keyword evidence="2" id="KW-1185">Reference proteome</keyword>
<protein>
    <submittedName>
        <fullName evidence="3">Uncharacterized protein</fullName>
    </submittedName>
</protein>
<feature type="region of interest" description="Disordered" evidence="1">
    <location>
        <begin position="1"/>
        <end position="33"/>
    </location>
</feature>
<feature type="compositionally biased region" description="Basic and acidic residues" evidence="1">
    <location>
        <begin position="7"/>
        <end position="20"/>
    </location>
</feature>
<dbReference type="AlphaFoldDB" id="A0A5S6QE50"/>
<dbReference type="Proteomes" id="UP000046395">
    <property type="component" value="Unassembled WGS sequence"/>
</dbReference>